<dbReference type="InterPro" id="IPR023696">
    <property type="entry name" value="Ureohydrolase_dom_sf"/>
</dbReference>
<dbReference type="InterPro" id="IPR037138">
    <property type="entry name" value="His_deacetylse_dom_sf"/>
</dbReference>
<dbReference type="CDD" id="cd09992">
    <property type="entry name" value="HDAC_classII"/>
    <property type="match status" value="1"/>
</dbReference>
<dbReference type="Gene3D" id="3.40.800.20">
    <property type="entry name" value="Histone deacetylase domain"/>
    <property type="match status" value="1"/>
</dbReference>
<dbReference type="InterPro" id="IPR000286">
    <property type="entry name" value="HDACs"/>
</dbReference>
<accession>A0A3B1DTS0</accession>
<gene>
    <name evidence="2" type="ORF">MNBD_UNCLBAC01-1703</name>
</gene>
<proteinExistence type="predicted"/>
<dbReference type="AlphaFoldDB" id="A0A3B1DTS0"/>
<protein>
    <recommendedName>
        <fullName evidence="1">Histone deacetylase domain-containing protein</fullName>
    </recommendedName>
</protein>
<dbReference type="PANTHER" id="PTHR10625:SF10">
    <property type="entry name" value="HISTONE DEACETYLASE HDAC1"/>
    <property type="match status" value="1"/>
</dbReference>
<dbReference type="InterPro" id="IPR023801">
    <property type="entry name" value="His_deacetylse_dom"/>
</dbReference>
<dbReference type="SUPFAM" id="SSF52768">
    <property type="entry name" value="Arginase/deacetylase"/>
    <property type="match status" value="1"/>
</dbReference>
<dbReference type="PANTHER" id="PTHR10625">
    <property type="entry name" value="HISTONE DEACETYLASE HDAC1-RELATED"/>
    <property type="match status" value="1"/>
</dbReference>
<dbReference type="PRINTS" id="PR01270">
    <property type="entry name" value="HDASUPER"/>
</dbReference>
<reference evidence="2" key="1">
    <citation type="submission" date="2018-06" db="EMBL/GenBank/DDBJ databases">
        <authorList>
            <person name="Zhirakovskaya E."/>
        </authorList>
    </citation>
    <scope>NUCLEOTIDE SEQUENCE</scope>
</reference>
<dbReference type="EMBL" id="UOGJ01000039">
    <property type="protein sequence ID" value="VAX35245.1"/>
    <property type="molecule type" value="Genomic_DNA"/>
</dbReference>
<evidence type="ECO:0000259" key="1">
    <source>
        <dbReference type="Pfam" id="PF00850"/>
    </source>
</evidence>
<dbReference type="GO" id="GO:0004407">
    <property type="term" value="F:histone deacetylase activity"/>
    <property type="evidence" value="ECO:0007669"/>
    <property type="project" value="TreeGrafter"/>
</dbReference>
<name>A0A3B1DTS0_9ZZZZ</name>
<sequence>MKLLYNKVFLGHDTGMHPENRQRLEVCAPDKESVVENGGSYLNLVHTSDYIDYVKSFCPSGGHLDADTMVSPESYAAAVHAVGASVMASQTNNFALVRPPGHHAYPSRSTGFCVFNNIAIATANLVKQGKRVFIFDFDGHCGDGTEAIFYDTDKVFYWSLHQSPAFPYKGMENEIGKGKGKGFTINVCLPSESGDDIYLRALEHLIPAAEQFHPDVVAVSAGFDAHHADSLLNLRLTTTMYYKIGQILRERFQNIFAVLEGGYNLKYLPKCLDNFMRGINNQPIGFEESPTESSIQVINEFDLNLSGLENNLAVFWKF</sequence>
<dbReference type="GO" id="GO:0040029">
    <property type="term" value="P:epigenetic regulation of gene expression"/>
    <property type="evidence" value="ECO:0007669"/>
    <property type="project" value="TreeGrafter"/>
</dbReference>
<dbReference type="Pfam" id="PF00850">
    <property type="entry name" value="Hist_deacetyl"/>
    <property type="match status" value="1"/>
</dbReference>
<evidence type="ECO:0000313" key="2">
    <source>
        <dbReference type="EMBL" id="VAX35245.1"/>
    </source>
</evidence>
<organism evidence="2">
    <name type="scientific">hydrothermal vent metagenome</name>
    <dbReference type="NCBI Taxonomy" id="652676"/>
    <lineage>
        <taxon>unclassified sequences</taxon>
        <taxon>metagenomes</taxon>
        <taxon>ecological metagenomes</taxon>
    </lineage>
</organism>
<feature type="domain" description="Histone deacetylase" evidence="1">
    <location>
        <begin position="41"/>
        <end position="277"/>
    </location>
</feature>